<keyword evidence="3" id="KW-0378">Hydrolase</keyword>
<evidence type="ECO:0000259" key="5">
    <source>
        <dbReference type="Pfam" id="PF01343"/>
    </source>
</evidence>
<dbReference type="InterPro" id="IPR029045">
    <property type="entry name" value="ClpP/crotonase-like_dom_sf"/>
</dbReference>
<keyword evidence="7" id="KW-1185">Reference proteome</keyword>
<keyword evidence="2" id="KW-0645">Protease</keyword>
<dbReference type="Proteomes" id="UP001218034">
    <property type="component" value="Chromosome"/>
</dbReference>
<dbReference type="Gene3D" id="6.20.330.10">
    <property type="match status" value="1"/>
</dbReference>
<evidence type="ECO:0000313" key="7">
    <source>
        <dbReference type="Proteomes" id="UP001218034"/>
    </source>
</evidence>
<dbReference type="CDD" id="cd07023">
    <property type="entry name" value="S49_Sppa_N_C"/>
    <property type="match status" value="1"/>
</dbReference>
<sequence>MFKTTGRVKKKIETCINMDKQLLAVAGAVLAVTAIVVLGTTSAENIDFNPQKGEAVIVPLSGTISPEASSGLGSATGITPKSVRNLNERAMSENPDAIIYEINSGGGAVVASKEVKREIESVNTTTVCRFRDLSASGGYLIALGCDEVVADSATLTGSIGVRSSYLQFSGLLERYGVKYVNISSGEYKEIGSPYSNITEEEKDVLTSKVEAIREEFLNTVVENRNLSEPQIEEVGTGEPILGERAKRLGLVDELGGRATAVQVAENLTEKQLSTEVLETGPSFSLGSLFFGSLGMENQAPLRAEY</sequence>
<proteinExistence type="inferred from homology"/>
<reference evidence="6 7" key="1">
    <citation type="submission" date="2022-09" db="EMBL/GenBank/DDBJ databases">
        <title>Xylan utilization by haloarchaea-nanohaloarchaea associations.</title>
        <authorList>
            <person name="Yakimov M."/>
        </authorList>
    </citation>
    <scope>NUCLEOTIDE SEQUENCE [LARGE SCALE GENOMIC DNA]</scope>
    <source>
        <strain evidence="6 7">SVXNc</strain>
    </source>
</reference>
<comment type="similarity">
    <text evidence="1">Belongs to the peptidase S49 family.</text>
</comment>
<accession>A0ABY8CJ62</accession>
<feature type="domain" description="Peptidase S49" evidence="5">
    <location>
        <begin position="130"/>
        <end position="268"/>
    </location>
</feature>
<dbReference type="PANTHER" id="PTHR42987">
    <property type="entry name" value="PEPTIDASE S49"/>
    <property type="match status" value="1"/>
</dbReference>
<protein>
    <submittedName>
        <fullName evidence="6">Signal peptide peptidase (Protease IV)</fullName>
    </submittedName>
</protein>
<dbReference type="SUPFAM" id="SSF52096">
    <property type="entry name" value="ClpP/crotonase"/>
    <property type="match status" value="1"/>
</dbReference>
<gene>
    <name evidence="6" type="primary">sppA</name>
    <name evidence="6" type="ORF">SVXNc_0702</name>
</gene>
<evidence type="ECO:0000256" key="1">
    <source>
        <dbReference type="ARBA" id="ARBA00008683"/>
    </source>
</evidence>
<evidence type="ECO:0000256" key="3">
    <source>
        <dbReference type="ARBA" id="ARBA00022801"/>
    </source>
</evidence>
<dbReference type="Gene3D" id="3.90.226.10">
    <property type="entry name" value="2-enoyl-CoA Hydratase, Chain A, domain 1"/>
    <property type="match status" value="1"/>
</dbReference>
<evidence type="ECO:0000256" key="4">
    <source>
        <dbReference type="ARBA" id="ARBA00022825"/>
    </source>
</evidence>
<dbReference type="EMBL" id="CP104395">
    <property type="protein sequence ID" value="WEL19716.1"/>
    <property type="molecule type" value="Genomic_DNA"/>
</dbReference>
<organism evidence="6 7">
    <name type="scientific">Candidatus Nanohalococcus occultus</name>
    <dbReference type="NCBI Taxonomy" id="2978047"/>
    <lineage>
        <taxon>Archaea</taxon>
        <taxon>Candidatus Nanohalarchaeota</taxon>
        <taxon>Candidatus Nanohalarchaeota incertae sedis</taxon>
        <taxon>Candidatus Nanohalococcus</taxon>
    </lineage>
</organism>
<keyword evidence="4" id="KW-0720">Serine protease</keyword>
<name>A0ABY8CJ62_9ARCH</name>
<evidence type="ECO:0000313" key="6">
    <source>
        <dbReference type="EMBL" id="WEL19716.1"/>
    </source>
</evidence>
<dbReference type="InterPro" id="IPR002142">
    <property type="entry name" value="Peptidase_S49"/>
</dbReference>
<dbReference type="Pfam" id="PF01343">
    <property type="entry name" value="Peptidase_S49"/>
    <property type="match status" value="1"/>
</dbReference>
<dbReference type="InterPro" id="IPR047272">
    <property type="entry name" value="S49_SppA_C"/>
</dbReference>
<dbReference type="PANTHER" id="PTHR42987:SF4">
    <property type="entry name" value="PROTEASE SOHB-RELATED"/>
    <property type="match status" value="1"/>
</dbReference>
<evidence type="ECO:0000256" key="2">
    <source>
        <dbReference type="ARBA" id="ARBA00022670"/>
    </source>
</evidence>